<gene>
    <name evidence="2" type="ORF">WN59_13035</name>
</gene>
<dbReference type="InterPro" id="IPR036264">
    <property type="entry name" value="Bact_exopeptidase_dim_dom"/>
</dbReference>
<dbReference type="GO" id="GO:0071713">
    <property type="term" value="F:para-aminobenzoyl-glutamate hydrolase activity"/>
    <property type="evidence" value="ECO:0007669"/>
    <property type="project" value="TreeGrafter"/>
</dbReference>
<dbReference type="EMBL" id="LAYZ01000026">
    <property type="protein sequence ID" value="KKK32960.1"/>
    <property type="molecule type" value="Genomic_DNA"/>
</dbReference>
<dbReference type="PATRIC" id="fig|1432562.3.peg.2617"/>
<dbReference type="STRING" id="1432562.WN59_13035"/>
<feature type="domain" description="Peptidase M20 dimerisation" evidence="1">
    <location>
        <begin position="185"/>
        <end position="281"/>
    </location>
</feature>
<dbReference type="GO" id="GO:0016805">
    <property type="term" value="F:dipeptidase activity"/>
    <property type="evidence" value="ECO:0007669"/>
    <property type="project" value="TreeGrafter"/>
</dbReference>
<dbReference type="PANTHER" id="PTHR30575">
    <property type="entry name" value="PEPTIDASE M20"/>
    <property type="match status" value="1"/>
</dbReference>
<accession>A0A0M2SK57</accession>
<dbReference type="InterPro" id="IPR017145">
    <property type="entry name" value="Aminobenzoyl-glu_utiliz_pB"/>
</dbReference>
<dbReference type="AlphaFoldDB" id="A0A0M2SK57"/>
<sequence>MSIQISSKDTIIEWFEQNKEKYAQMARDIWEHPQTAYEETYASELQQMELQSQGFTIKNDIDGLDTAFIAEYGQGKPVIGILGEFDALPGLSQTATPTKEEVTPNGPGHGCGHNLLGTAGVEAVAALKEIMEKDGLSGTIRYYGCPAEEVLSGKTHMAKAGVFDDLDSALTWHPMMGNAPMHTSTQSMVSIKFHFKGKPAHAAASPEAGRSALDSVEMMNIGVNYLREHVPDGTRMHYTITDGGLAPNIVPETASVWYFLRAGSKEEVEGILGRVQNIAKGAALMNETDVESEIIGFPYESLPNDPLNEVMYHNMLKSTPLEYTKEEQSFAEELAQSLPTAGKSADELLPASISFHPYQPDVSSPGSTDVGDVSWIVPTGSITTTCTPLGTALHSWQATAAFGTQIGYKGMHLAASSMALTAYDLLTDRNDILEKAKETFDMLRDGREYRPGI</sequence>
<dbReference type="Gene3D" id="3.30.70.360">
    <property type="match status" value="1"/>
</dbReference>
<keyword evidence="2" id="KW-0378">Hydrolase</keyword>
<organism evidence="2 3">
    <name type="scientific">Salinicoccus sediminis</name>
    <dbReference type="NCBI Taxonomy" id="1432562"/>
    <lineage>
        <taxon>Bacteria</taxon>
        <taxon>Bacillati</taxon>
        <taxon>Bacillota</taxon>
        <taxon>Bacilli</taxon>
        <taxon>Bacillales</taxon>
        <taxon>Staphylococcaceae</taxon>
        <taxon>Salinicoccus</taxon>
    </lineage>
</organism>
<dbReference type="NCBIfam" id="TIGR01891">
    <property type="entry name" value="amidohydrolases"/>
    <property type="match status" value="1"/>
</dbReference>
<proteinExistence type="predicted"/>
<dbReference type="Proteomes" id="UP000034287">
    <property type="component" value="Unassembled WGS sequence"/>
</dbReference>
<dbReference type="Gene3D" id="3.40.630.10">
    <property type="entry name" value="Zn peptidases"/>
    <property type="match status" value="1"/>
</dbReference>
<dbReference type="GO" id="GO:0046657">
    <property type="term" value="P:folic acid catabolic process"/>
    <property type="evidence" value="ECO:0007669"/>
    <property type="project" value="TreeGrafter"/>
</dbReference>
<dbReference type="InterPro" id="IPR011650">
    <property type="entry name" value="Peptidase_M20_dimer"/>
</dbReference>
<keyword evidence="3" id="KW-1185">Reference proteome</keyword>
<dbReference type="InterPro" id="IPR052030">
    <property type="entry name" value="Peptidase_M20/M20A_hydrolases"/>
</dbReference>
<dbReference type="GO" id="GO:0005737">
    <property type="term" value="C:cytoplasm"/>
    <property type="evidence" value="ECO:0007669"/>
    <property type="project" value="TreeGrafter"/>
</dbReference>
<name>A0A0M2SK57_9STAP</name>
<dbReference type="InterPro" id="IPR017439">
    <property type="entry name" value="Amidohydrolase"/>
</dbReference>
<dbReference type="SUPFAM" id="SSF55031">
    <property type="entry name" value="Bacterial exopeptidase dimerisation domain"/>
    <property type="match status" value="1"/>
</dbReference>
<comment type="caution">
    <text evidence="2">The sequence shown here is derived from an EMBL/GenBank/DDBJ whole genome shotgun (WGS) entry which is preliminary data.</text>
</comment>
<protein>
    <submittedName>
        <fullName evidence="2">Amidohydrolase</fullName>
    </submittedName>
</protein>
<dbReference type="PANTHER" id="PTHR30575:SF0">
    <property type="entry name" value="XAA-ARG DIPEPTIDASE"/>
    <property type="match status" value="1"/>
</dbReference>
<evidence type="ECO:0000259" key="1">
    <source>
        <dbReference type="Pfam" id="PF07687"/>
    </source>
</evidence>
<dbReference type="PIRSF" id="PIRSF037227">
    <property type="entry name" value="Aminobenzoyl-glu_utiliz_pB"/>
    <property type="match status" value="1"/>
</dbReference>
<reference evidence="2 3" key="1">
    <citation type="submission" date="2015-04" db="EMBL/GenBank/DDBJ databases">
        <title>Taxonomic description and genome sequence of Salinicoccus sediminis sp. nov., a novel hyper halotolerant bacterium isolated from marine sediment.</title>
        <authorList>
            <person name="Mathan Kumar R."/>
            <person name="Kaur G."/>
            <person name="Kumar N."/>
            <person name="Kumar A."/>
            <person name="Singh N.K."/>
            <person name="Kaur N."/>
            <person name="Mayilraj S."/>
        </authorList>
    </citation>
    <scope>NUCLEOTIDE SEQUENCE [LARGE SCALE GENOMIC DNA]</scope>
    <source>
        <strain evidence="2 3">SV-16</strain>
    </source>
</reference>
<dbReference type="FunFam" id="3.30.70.360:FF:000004">
    <property type="entry name" value="Peptidase M20 domain-containing protein 2"/>
    <property type="match status" value="1"/>
</dbReference>
<dbReference type="RefSeq" id="WP_046580803.1">
    <property type="nucleotide sequence ID" value="NZ_LAYZ01000026.1"/>
</dbReference>
<dbReference type="Pfam" id="PF07687">
    <property type="entry name" value="M20_dimer"/>
    <property type="match status" value="1"/>
</dbReference>
<evidence type="ECO:0000313" key="3">
    <source>
        <dbReference type="Proteomes" id="UP000034287"/>
    </source>
</evidence>
<evidence type="ECO:0000313" key="2">
    <source>
        <dbReference type="EMBL" id="KKK32960.1"/>
    </source>
</evidence>
<dbReference type="OrthoDB" id="9781032at2"/>
<dbReference type="SUPFAM" id="SSF53187">
    <property type="entry name" value="Zn-dependent exopeptidases"/>
    <property type="match status" value="1"/>
</dbReference>